<organism evidence="2 3">
    <name type="scientific">Fibrella aquatilis</name>
    <dbReference type="NCBI Taxonomy" id="2817059"/>
    <lineage>
        <taxon>Bacteria</taxon>
        <taxon>Pseudomonadati</taxon>
        <taxon>Bacteroidota</taxon>
        <taxon>Cytophagia</taxon>
        <taxon>Cytophagales</taxon>
        <taxon>Spirosomataceae</taxon>
        <taxon>Fibrella</taxon>
    </lineage>
</organism>
<protein>
    <recommendedName>
        <fullName evidence="1">Probable beta-carotene 15,15'-dioxygenase</fullName>
        <ecNumber evidence="1">1.13.11.63</ecNumber>
    </recommendedName>
</protein>
<keyword evidence="1" id="KW-1003">Cell membrane</keyword>
<dbReference type="Pfam" id="PF15461">
    <property type="entry name" value="BCD"/>
    <property type="match status" value="1"/>
</dbReference>
<keyword evidence="1" id="KW-0223">Dioxygenase</keyword>
<keyword evidence="1" id="KW-0472">Membrane</keyword>
<dbReference type="AlphaFoldDB" id="A0A939JY44"/>
<evidence type="ECO:0000313" key="2">
    <source>
        <dbReference type="EMBL" id="MBO0929486.1"/>
    </source>
</evidence>
<keyword evidence="1" id="KW-0479">Metal-binding</keyword>
<feature type="transmembrane region" description="Helical" evidence="1">
    <location>
        <begin position="39"/>
        <end position="63"/>
    </location>
</feature>
<keyword evidence="1" id="KW-0560">Oxidoreductase</keyword>
<dbReference type="Proteomes" id="UP000664795">
    <property type="component" value="Unassembled WGS sequence"/>
</dbReference>
<feature type="transmembrane region" description="Helical" evidence="1">
    <location>
        <begin position="207"/>
        <end position="230"/>
    </location>
</feature>
<keyword evidence="1" id="KW-1133">Transmembrane helix</keyword>
<feature type="transmembrane region" description="Helical" evidence="1">
    <location>
        <begin position="259"/>
        <end position="284"/>
    </location>
</feature>
<name>A0A939JY44_9BACT</name>
<keyword evidence="1" id="KW-0408">Iron</keyword>
<dbReference type="HAMAP" id="MF_02093">
    <property type="entry name" value="Beta_carotene_diox"/>
    <property type="match status" value="1"/>
</dbReference>
<dbReference type="EC" id="1.13.11.63" evidence="1"/>
<comment type="function">
    <text evidence="1">Catalyzes the cleavage of beta-carotene at its central double bond (15,15') to yield two molecules of all-trans-retinal.</text>
</comment>
<dbReference type="GO" id="GO:0005506">
    <property type="term" value="F:iron ion binding"/>
    <property type="evidence" value="ECO:0007669"/>
    <property type="project" value="UniProtKB-UniRule"/>
</dbReference>
<keyword evidence="1" id="KW-0812">Transmembrane</keyword>
<dbReference type="RefSeq" id="WP_207333454.1">
    <property type="nucleotide sequence ID" value="NZ_JAFMYU010000001.1"/>
</dbReference>
<reference evidence="2 3" key="1">
    <citation type="submission" date="2021-03" db="EMBL/GenBank/DDBJ databases">
        <title>Fibrella sp. HMF5036 genome sequencing and assembly.</title>
        <authorList>
            <person name="Kang H."/>
            <person name="Kim H."/>
            <person name="Bae S."/>
            <person name="Joh K."/>
        </authorList>
    </citation>
    <scope>NUCLEOTIDE SEQUENCE [LARGE SCALE GENOMIC DNA]</scope>
    <source>
        <strain evidence="2 3">HMF5036</strain>
    </source>
</reference>
<feature type="transmembrane region" description="Helical" evidence="1">
    <location>
        <begin position="16"/>
        <end position="33"/>
    </location>
</feature>
<feature type="transmembrane region" description="Helical" evidence="1">
    <location>
        <begin position="126"/>
        <end position="147"/>
    </location>
</feature>
<gene>
    <name evidence="2" type="ORF">J2I48_00685</name>
</gene>
<comment type="similarity">
    <text evidence="1">Belongs to the Brp/Blh beta-carotene diooxygenase family.</text>
</comment>
<dbReference type="NCBIfam" id="TIGR03753">
    <property type="entry name" value="blh_monoox"/>
    <property type="match status" value="1"/>
</dbReference>
<feature type="transmembrane region" description="Helical" evidence="1">
    <location>
        <begin position="168"/>
        <end position="195"/>
    </location>
</feature>
<dbReference type="GO" id="GO:0016121">
    <property type="term" value="P:carotene catabolic process"/>
    <property type="evidence" value="ECO:0007669"/>
    <property type="project" value="UniProtKB-UniRule"/>
</dbReference>
<feature type="transmembrane region" description="Helical" evidence="1">
    <location>
        <begin position="290"/>
        <end position="308"/>
    </location>
</feature>
<dbReference type="GO" id="GO:0010436">
    <property type="term" value="F:carotenoid dioxygenase activity"/>
    <property type="evidence" value="ECO:0007669"/>
    <property type="project" value="UniProtKB-UniRule"/>
</dbReference>
<feature type="transmembrane region" description="Helical" evidence="1">
    <location>
        <begin position="84"/>
        <end position="114"/>
    </location>
</feature>
<dbReference type="EMBL" id="JAFMYU010000001">
    <property type="protein sequence ID" value="MBO0929486.1"/>
    <property type="molecule type" value="Genomic_DNA"/>
</dbReference>
<comment type="catalytic activity">
    <reaction evidence="1">
        <text>all-trans-beta-carotene + O2 = 2 all-trans-retinal</text>
        <dbReference type="Rhea" id="RHEA:32887"/>
        <dbReference type="ChEBI" id="CHEBI:15379"/>
        <dbReference type="ChEBI" id="CHEBI:17579"/>
        <dbReference type="ChEBI" id="CHEBI:17898"/>
        <dbReference type="EC" id="1.13.11.63"/>
    </reaction>
</comment>
<proteinExistence type="inferred from homology"/>
<dbReference type="GO" id="GO:0005886">
    <property type="term" value="C:plasma membrane"/>
    <property type="evidence" value="ECO:0007669"/>
    <property type="project" value="UniProtKB-SubCell"/>
</dbReference>
<dbReference type="GO" id="GO:0003834">
    <property type="term" value="F:beta-carotene 15,15'-dioxygenase activity"/>
    <property type="evidence" value="ECO:0007669"/>
    <property type="project" value="UniProtKB-EC"/>
</dbReference>
<accession>A0A939JY44</accession>
<evidence type="ECO:0000313" key="3">
    <source>
        <dbReference type="Proteomes" id="UP000664795"/>
    </source>
</evidence>
<comment type="cofactor">
    <cofactor evidence="1">
        <name>Fe(2+)</name>
        <dbReference type="ChEBI" id="CHEBI:29033"/>
    </cofactor>
</comment>
<sequence length="320" mass="35616">MEALNSTARRLQKTPALVSVGLGVVLVGCQWQTGAVPLWAQWTVVALLLFGIGIPHGAIDHLIDEETARRTNRGYSIGAFLAKYLLTMAVYGVFWAFFPTVSLLVFLLISAWHFGETDVEHVPFTLPWIVVRFGWGCWVLAFLLLTHPAEVTPILDRLTRGNPLPMQVWQWCVAHRGLLLGGGLVGLLGLFGVAHRLAPGPIDGGRFTLLGLVLLLTWPLPLLVAFALYFGGWHALSSFQTIYHYLRNRPQNPLSAQQVWYRSLPFTALALVGLVLLGGLWYRYAQAWDPLPLLFLFLSLITLPHLNVMHGMNRRASPLS</sequence>
<dbReference type="InterPro" id="IPR022270">
    <property type="entry name" value="Blh_diox"/>
</dbReference>
<keyword evidence="3" id="KW-1185">Reference proteome</keyword>
<comment type="subcellular location">
    <subcellularLocation>
        <location evidence="1">Cell membrane</location>
        <topology evidence="1">Multi-pass membrane protein</topology>
    </subcellularLocation>
</comment>
<comment type="caution">
    <text evidence="1">Lacks conserved residue(s) required for the propagation of feature annotation.</text>
</comment>
<comment type="caution">
    <text evidence="2">The sequence shown here is derived from an EMBL/GenBank/DDBJ whole genome shotgun (WGS) entry which is preliminary data.</text>
</comment>
<evidence type="ECO:0000256" key="1">
    <source>
        <dbReference type="HAMAP-Rule" id="MF_02093"/>
    </source>
</evidence>